<evidence type="ECO:0000313" key="1">
    <source>
        <dbReference type="EMBL" id="PXF61149.1"/>
    </source>
</evidence>
<name>A0AC61L3W6_9EURY</name>
<evidence type="ECO:0000313" key="2">
    <source>
        <dbReference type="Proteomes" id="UP000248329"/>
    </source>
</evidence>
<gene>
    <name evidence="1" type="ORF">C4B59_06220</name>
</gene>
<dbReference type="Proteomes" id="UP000248329">
    <property type="component" value="Unassembled WGS sequence"/>
</dbReference>
<reference evidence="1" key="1">
    <citation type="submission" date="2018-01" db="EMBL/GenBank/DDBJ databases">
        <authorList>
            <person name="Krukenberg V."/>
        </authorList>
    </citation>
    <scope>NUCLEOTIDE SEQUENCE</scope>
    <source>
        <strain evidence="1">E20ANME2</strain>
    </source>
</reference>
<organism evidence="1 2">
    <name type="scientific">Candidatus Methanogaster sp</name>
    <dbReference type="NCBI Taxonomy" id="3386292"/>
    <lineage>
        <taxon>Archaea</taxon>
        <taxon>Methanobacteriati</taxon>
        <taxon>Methanobacteriota</taxon>
        <taxon>Stenosarchaea group</taxon>
        <taxon>Methanomicrobia</taxon>
        <taxon>Methanosarcinales</taxon>
        <taxon>ANME-2 cluster</taxon>
        <taxon>Candidatus Methanogasteraceae</taxon>
        <taxon>Candidatus Methanogaster</taxon>
    </lineage>
</organism>
<protein>
    <submittedName>
        <fullName evidence="1">Uncharacterized protein</fullName>
    </submittedName>
</protein>
<comment type="caution">
    <text evidence="1">The sequence shown here is derived from an EMBL/GenBank/DDBJ whole genome shotgun (WGS) entry which is preliminary data.</text>
</comment>
<accession>A0AC61L3W6</accession>
<sequence>MNRKTIDTILAITILMAVLPVYAQAADDYFVYANWNPGVSYTTGVNGYVDDNGNLGDPGEEYLFFTGGPSYGGAHTAYAYKVETAGDPNTHPDNPNNTGPKAPRTFTLVNSHAMGTYASGHDNAFYVDDTGIYYGASDNAHGVSGWGTVKGGGIFCWDFDWTNETCVVPTPAPAGTQTLARNPKTGDWWVGTASRALYRWDGSAWIYQFTHPSLAGSHHDGMEIIGDSLFISDMTSDKIIQYRLNASGDVIDPPGTPYNTFTYTAGPVVEGMGFGPNRHIWISGYSSYTIYELGGGKLQLELEGIPDQCVPAGEIFDTFDLDDYAADPGAVDHYGYSGNTDLTVTIDGDNNVTITYPVGWTGNETTVFAAYNNTGGVIDSDDATFTVDPAPVVGDIPNQTAPFEEFDLDDYLSGIDPSMVAWSATYPGVDWTVDIDGDNVVTVTAPENATETRTITFTATATCCGGVVSDCDSAAFEQKPPAAAVPTVSPIGTALLIGLLSILAVGRIRRRFD</sequence>
<dbReference type="EMBL" id="PQXF01000008">
    <property type="protein sequence ID" value="PXF61149.1"/>
    <property type="molecule type" value="Genomic_DNA"/>
</dbReference>
<proteinExistence type="predicted"/>